<proteinExistence type="predicted"/>
<sequence>MIHSKKYFCANWEEKTWQTRKNVNKVHVRSNHFLNDGGG</sequence>
<dbReference type="HOGENOM" id="CLU_3311542_0_0_9"/>
<dbReference type="EMBL" id="ACLL01000002">
    <property type="protein sequence ID" value="EEW54795.1"/>
    <property type="molecule type" value="Genomic_DNA"/>
</dbReference>
<reference evidence="1 2" key="1">
    <citation type="submission" date="2009-09" db="EMBL/GenBank/DDBJ databases">
        <authorList>
            <person name="Qin X."/>
            <person name="Bachman B."/>
            <person name="Battles P."/>
            <person name="Bell A."/>
            <person name="Bess C."/>
            <person name="Bickham C."/>
            <person name="Chaboub L."/>
            <person name="Chen D."/>
            <person name="Coyle M."/>
            <person name="Deiros D.R."/>
            <person name="Dinh H."/>
            <person name="Forbes L."/>
            <person name="Fowler G."/>
            <person name="Francisco L."/>
            <person name="Fu Q."/>
            <person name="Gubbala S."/>
            <person name="Hale W."/>
            <person name="Han Y."/>
            <person name="Hemphill L."/>
            <person name="Highlander S.K."/>
            <person name="Hirani K."/>
            <person name="Hogues M."/>
            <person name="Jackson L."/>
            <person name="Jakkamsetti A."/>
            <person name="Javaid M."/>
            <person name="Jiang H."/>
            <person name="Korchina V."/>
            <person name="Kovar C."/>
            <person name="Lara F."/>
            <person name="Lee S."/>
            <person name="Mata R."/>
            <person name="Mathew T."/>
            <person name="Moen C."/>
            <person name="Morales K."/>
            <person name="Munidasa M."/>
            <person name="Nazareth L."/>
            <person name="Ngo R."/>
            <person name="Nguyen L."/>
            <person name="Okwuonu G."/>
            <person name="Ongeri F."/>
            <person name="Patil S."/>
            <person name="Petrosino J."/>
            <person name="Pham C."/>
            <person name="Pham P."/>
            <person name="Pu L.-L."/>
            <person name="Puazo M."/>
            <person name="Raj R."/>
            <person name="Reid J."/>
            <person name="Rouhana J."/>
            <person name="Saada N."/>
            <person name="Shang Y."/>
            <person name="Simmons D."/>
            <person name="Thornton R."/>
            <person name="Warren J."/>
            <person name="Weissenberger G."/>
            <person name="Zhang J."/>
            <person name="Zhang L."/>
            <person name="Zhou C."/>
            <person name="Zhu D."/>
            <person name="Muzny D."/>
            <person name="Worley K."/>
            <person name="Gibbs R."/>
        </authorList>
    </citation>
    <scope>NUCLEOTIDE SEQUENCE [LARGE SCALE GENOMIC DNA]</scope>
    <source>
        <strain evidence="1 2">DSM 16041</strain>
    </source>
</reference>
<organism evidence="1 2">
    <name type="scientific">Limosilactobacillus antri DSM 16041</name>
    <dbReference type="NCBI Taxonomy" id="525309"/>
    <lineage>
        <taxon>Bacteria</taxon>
        <taxon>Bacillati</taxon>
        <taxon>Bacillota</taxon>
        <taxon>Bacilli</taxon>
        <taxon>Lactobacillales</taxon>
        <taxon>Lactobacillaceae</taxon>
        <taxon>Limosilactobacillus</taxon>
    </lineage>
</organism>
<comment type="caution">
    <text evidence="1">The sequence shown here is derived from an EMBL/GenBank/DDBJ whole genome shotgun (WGS) entry which is preliminary data.</text>
</comment>
<dbReference type="Proteomes" id="UP000003675">
    <property type="component" value="Unassembled WGS sequence"/>
</dbReference>
<evidence type="ECO:0000313" key="2">
    <source>
        <dbReference type="Proteomes" id="UP000003675"/>
    </source>
</evidence>
<protein>
    <submittedName>
        <fullName evidence="1">Uncharacterized protein</fullName>
    </submittedName>
</protein>
<gene>
    <name evidence="1" type="ORF">HMPREF0494_0052</name>
</gene>
<dbReference type="AlphaFoldDB" id="C8P408"/>
<name>C8P408_9LACO</name>
<evidence type="ECO:0000313" key="1">
    <source>
        <dbReference type="EMBL" id="EEW54795.1"/>
    </source>
</evidence>
<accession>C8P408</accession>